<reference evidence="2" key="1">
    <citation type="submission" date="2018-10" db="EMBL/GenBank/DDBJ databases">
        <title>FDA dAtabase for Regulatory Grade micrObial Sequences (FDA-ARGOS): Supporting development and validation of Infectious Disease Dx tests.</title>
        <authorList>
            <person name="Kerrigan L."/>
            <person name="Tallon L."/>
            <person name="Sadzewicz L."/>
            <person name="Sengamalay N."/>
            <person name="Ott S."/>
            <person name="Godinez A."/>
            <person name="Nagaraj S."/>
            <person name="Vavikolanu K."/>
            <person name="Nadendla S."/>
            <person name="George J."/>
            <person name="Sichtig H."/>
        </authorList>
    </citation>
    <scope>NUCLEOTIDE SEQUENCE [LARGE SCALE GENOMIC DNA]</scope>
    <source>
        <strain evidence="2">FDAARGOS_311</strain>
    </source>
</reference>
<accession>A0A505I4U0</accession>
<protein>
    <submittedName>
        <fullName evidence="1">Uncharacterized protein</fullName>
    </submittedName>
</protein>
<dbReference type="VEuPathDB" id="FungiDB:M747DRAFT_325880"/>
<dbReference type="AlphaFoldDB" id="A0A505I4U0"/>
<sequence>MHSRGLSDKFQPCGVSRVMDTVDDDQPLTASAAIEKDTAQSGLSKTEVERRWIDGVSKTLLWLDAYMDRSMRLRRHLHTTGVRTEYISAQPADRGAQDSLTWDWGRSCH</sequence>
<comment type="caution">
    <text evidence="1">The sequence shown here is derived from an EMBL/GenBank/DDBJ whole genome shotgun (WGS) entry which is preliminary data.</text>
</comment>
<evidence type="ECO:0000313" key="1">
    <source>
        <dbReference type="EMBL" id="TPR06988.1"/>
    </source>
</evidence>
<organism evidence="1 2">
    <name type="scientific">Aspergillus niger</name>
    <dbReference type="NCBI Taxonomy" id="5061"/>
    <lineage>
        <taxon>Eukaryota</taxon>
        <taxon>Fungi</taxon>
        <taxon>Dikarya</taxon>
        <taxon>Ascomycota</taxon>
        <taxon>Pezizomycotina</taxon>
        <taxon>Eurotiomycetes</taxon>
        <taxon>Eurotiomycetidae</taxon>
        <taxon>Eurotiales</taxon>
        <taxon>Aspergillaceae</taxon>
        <taxon>Aspergillus</taxon>
        <taxon>Aspergillus subgen. Circumdati</taxon>
    </lineage>
</organism>
<evidence type="ECO:0000313" key="2">
    <source>
        <dbReference type="Proteomes" id="UP000197666"/>
    </source>
</evidence>
<dbReference type="Proteomes" id="UP000197666">
    <property type="component" value="Unassembled WGS sequence"/>
</dbReference>
<gene>
    <name evidence="1" type="ORF">CAN33_0025325</name>
</gene>
<dbReference type="EMBL" id="NKJJ02000005">
    <property type="protein sequence ID" value="TPR06988.1"/>
    <property type="molecule type" value="Genomic_DNA"/>
</dbReference>
<dbReference type="VEuPathDB" id="FungiDB:An09g06190"/>
<dbReference type="OrthoDB" id="10419918at2759"/>
<name>A0A505I4U0_ASPNG</name>
<proteinExistence type="predicted"/>